<dbReference type="PRINTS" id="PR00894">
    <property type="entry name" value="YEASTMRS6P"/>
</dbReference>
<evidence type="ECO:0000313" key="7">
    <source>
        <dbReference type="EMBL" id="RKP06942.1"/>
    </source>
</evidence>
<dbReference type="GO" id="GO:0005634">
    <property type="term" value="C:nucleus"/>
    <property type="evidence" value="ECO:0007669"/>
    <property type="project" value="TreeGrafter"/>
</dbReference>
<organism evidence="7 8">
    <name type="scientific">Thamnocephalis sphaerospora</name>
    <dbReference type="NCBI Taxonomy" id="78915"/>
    <lineage>
        <taxon>Eukaryota</taxon>
        <taxon>Fungi</taxon>
        <taxon>Fungi incertae sedis</taxon>
        <taxon>Zoopagomycota</taxon>
        <taxon>Zoopagomycotina</taxon>
        <taxon>Zoopagomycetes</taxon>
        <taxon>Zoopagales</taxon>
        <taxon>Sigmoideomycetaceae</taxon>
        <taxon>Thamnocephalis</taxon>
    </lineage>
</organism>
<proteinExistence type="inferred from homology"/>
<dbReference type="Proteomes" id="UP000271241">
    <property type="component" value="Unassembled WGS sequence"/>
</dbReference>
<dbReference type="InterPro" id="IPR018203">
    <property type="entry name" value="GDP_dissociation_inhibitor"/>
</dbReference>
<dbReference type="Gene3D" id="3.50.50.60">
    <property type="entry name" value="FAD/NAD(P)-binding domain"/>
    <property type="match status" value="1"/>
</dbReference>
<dbReference type="GO" id="GO:0007264">
    <property type="term" value="P:small GTPase-mediated signal transduction"/>
    <property type="evidence" value="ECO:0007669"/>
    <property type="project" value="UniProtKB-UniRule"/>
</dbReference>
<dbReference type="STRING" id="78915.A0A4P9XM69"/>
<dbReference type="InterPro" id="IPR036188">
    <property type="entry name" value="FAD/NAD-bd_sf"/>
</dbReference>
<dbReference type="SUPFAM" id="SSF54373">
    <property type="entry name" value="FAD-linked reductases, C-terminal domain"/>
    <property type="match status" value="1"/>
</dbReference>
<evidence type="ECO:0000313" key="8">
    <source>
        <dbReference type="Proteomes" id="UP000271241"/>
    </source>
</evidence>
<keyword evidence="3 5" id="KW-0343">GTPase activation</keyword>
<gene>
    <name evidence="7" type="ORF">THASP1DRAFT_24825</name>
</gene>
<dbReference type="SUPFAM" id="SSF51905">
    <property type="entry name" value="FAD/NAD(P)-binding domain"/>
    <property type="match status" value="1"/>
</dbReference>
<dbReference type="PRINTS" id="PR00891">
    <property type="entry name" value="RABGDIREP"/>
</dbReference>
<dbReference type="GO" id="GO:0016192">
    <property type="term" value="P:vesicle-mediated transport"/>
    <property type="evidence" value="ECO:0007669"/>
    <property type="project" value="TreeGrafter"/>
</dbReference>
<reference evidence="8" key="1">
    <citation type="journal article" date="2018" name="Nat. Microbiol.">
        <title>Leveraging single-cell genomics to expand the fungal tree of life.</title>
        <authorList>
            <person name="Ahrendt S.R."/>
            <person name="Quandt C.A."/>
            <person name="Ciobanu D."/>
            <person name="Clum A."/>
            <person name="Salamov A."/>
            <person name="Andreopoulos B."/>
            <person name="Cheng J.F."/>
            <person name="Woyke T."/>
            <person name="Pelin A."/>
            <person name="Henrissat B."/>
            <person name="Reynolds N.K."/>
            <person name="Benny G.L."/>
            <person name="Smith M.E."/>
            <person name="James T.Y."/>
            <person name="Grigoriev I.V."/>
        </authorList>
    </citation>
    <scope>NUCLEOTIDE SEQUENCE [LARGE SCALE GENOMIC DNA]</scope>
    <source>
        <strain evidence="8">RSA 1356</strain>
    </source>
</reference>
<keyword evidence="4 5" id="KW-0963">Cytoplasm</keyword>
<evidence type="ECO:0000256" key="3">
    <source>
        <dbReference type="ARBA" id="ARBA00022468"/>
    </source>
</evidence>
<dbReference type="PIRSF" id="PIRSF016550">
    <property type="entry name" value="Rab_ger_ger_transf_A_euk"/>
    <property type="match status" value="1"/>
</dbReference>
<comment type="similarity">
    <text evidence="2 5">Belongs to the Rab GDI family.</text>
</comment>
<dbReference type="GO" id="GO:0005092">
    <property type="term" value="F:GDP-dissociation inhibitor activity"/>
    <property type="evidence" value="ECO:0007669"/>
    <property type="project" value="InterPro"/>
</dbReference>
<dbReference type="GO" id="GO:0006886">
    <property type="term" value="P:intracellular protein transport"/>
    <property type="evidence" value="ECO:0007669"/>
    <property type="project" value="InterPro"/>
</dbReference>
<dbReference type="GO" id="GO:0005968">
    <property type="term" value="C:Rab-protein geranylgeranyltransferase complex"/>
    <property type="evidence" value="ECO:0007669"/>
    <property type="project" value="UniProtKB-UniRule"/>
</dbReference>
<dbReference type="InterPro" id="IPR001738">
    <property type="entry name" value="Rab_escort"/>
</dbReference>
<evidence type="ECO:0000256" key="5">
    <source>
        <dbReference type="PIRNR" id="PIRNR016550"/>
    </source>
</evidence>
<comment type="function">
    <text evidence="5">Substrate-binding subunit of the Rab geranylgeranyltransferase (GGTase) complex. Binds unprenylated Rab proteins.</text>
</comment>
<evidence type="ECO:0000256" key="4">
    <source>
        <dbReference type="ARBA" id="ARBA00022490"/>
    </source>
</evidence>
<dbReference type="AlphaFoldDB" id="A0A4P9XM69"/>
<feature type="compositionally biased region" description="Basic and acidic residues" evidence="6">
    <location>
        <begin position="458"/>
        <end position="468"/>
    </location>
</feature>
<dbReference type="PANTHER" id="PTHR11787">
    <property type="entry name" value="RAB GDP-DISSOCIATION INHIBITOR"/>
    <property type="match status" value="1"/>
</dbReference>
<dbReference type="OrthoDB" id="9446342at2759"/>
<evidence type="ECO:0000256" key="6">
    <source>
        <dbReference type="SAM" id="MobiDB-lite"/>
    </source>
</evidence>
<dbReference type="EMBL" id="KZ992790">
    <property type="protein sequence ID" value="RKP06942.1"/>
    <property type="molecule type" value="Genomic_DNA"/>
</dbReference>
<protein>
    <recommendedName>
        <fullName evidence="5">Rab escort protein 1</fullName>
    </recommendedName>
</protein>
<dbReference type="GO" id="GO:0005829">
    <property type="term" value="C:cytosol"/>
    <property type="evidence" value="ECO:0007669"/>
    <property type="project" value="TreeGrafter"/>
</dbReference>
<dbReference type="PANTHER" id="PTHR11787:SF4">
    <property type="entry name" value="CHM, RAB ESCORT PROTEIN 1"/>
    <property type="match status" value="1"/>
</dbReference>
<dbReference type="Gene3D" id="3.30.519.10">
    <property type="entry name" value="Guanine Nucleotide Dissociation Inhibitor, domain 2"/>
    <property type="match status" value="1"/>
</dbReference>
<keyword evidence="8" id="KW-1185">Reference proteome</keyword>
<dbReference type="Gene3D" id="1.10.405.10">
    <property type="entry name" value="Guanine Nucleotide Dissociation Inhibitor, domain 1"/>
    <property type="match status" value="1"/>
</dbReference>
<evidence type="ECO:0000256" key="1">
    <source>
        <dbReference type="ARBA" id="ARBA00004496"/>
    </source>
</evidence>
<dbReference type="InterPro" id="IPR017230">
    <property type="entry name" value="Mrs6"/>
</dbReference>
<dbReference type="Pfam" id="PF00996">
    <property type="entry name" value="GDI"/>
    <property type="match status" value="2"/>
</dbReference>
<sequence>MDQLSTTHYDVVVLGTGLVESIAAAALARAGKSVLHVDANKYYGGNWAAFSYDALLQWAKQNEAPMVDGSSDGQQRPLAAHFAQTNQARYTNVRADEYAWPDATEVSASLASASRQYALELAPKLLAANGELVDLLVASDIGKYLEFRLLEAVYLLSDDQLERVPSSKEAVFSSKTLTLVEKRKLMKFLMFAGAYTGDETALDGFAERPYADYLAERFGLAPRLAAAIEHAVTLKPPLQTGVTTHQGITYTRDYLRSFGRFGPSSLLCTVYGGSEIVQAFCRVCAVFGGTYILGYDVVDFELSNDDAEQGVAALSLSNGQRITFDHLVSAVDYLPTAWQHRAIADDGMRVLRMVTVLDGSLAGEEAKTAVINFAPHSSAGNAEPVIALQMDSETHACPAGQRVVYAWTKAGDTAHDALDACMRTLFRTPDSTAAQDGTDVDQRPRALFSLRFEEHIRASRDGHSDSASHDTGASSLPAGVHVCDDPDADLDFGRAVRRARAIFDAITPGAEFLPKAPPVDDDDL</sequence>
<evidence type="ECO:0000256" key="2">
    <source>
        <dbReference type="ARBA" id="ARBA00005593"/>
    </source>
</evidence>
<name>A0A4P9XM69_9FUNG</name>
<accession>A0A4P9XM69</accession>
<dbReference type="GO" id="GO:0005096">
    <property type="term" value="F:GTPase activator activity"/>
    <property type="evidence" value="ECO:0007669"/>
    <property type="project" value="UniProtKB-UniRule"/>
</dbReference>
<comment type="subcellular location">
    <subcellularLocation>
        <location evidence="1 5">Cytoplasm</location>
    </subcellularLocation>
</comment>
<feature type="region of interest" description="Disordered" evidence="6">
    <location>
        <begin position="458"/>
        <end position="480"/>
    </location>
</feature>